<feature type="region of interest" description="Disordered" evidence="1">
    <location>
        <begin position="85"/>
        <end position="110"/>
    </location>
</feature>
<name>A0AAD7FJS1_MYCRO</name>
<keyword evidence="3" id="KW-1185">Reference proteome</keyword>
<reference evidence="2" key="1">
    <citation type="submission" date="2023-03" db="EMBL/GenBank/DDBJ databases">
        <title>Massive genome expansion in bonnet fungi (Mycena s.s.) driven by repeated elements and novel gene families across ecological guilds.</title>
        <authorList>
            <consortium name="Lawrence Berkeley National Laboratory"/>
            <person name="Harder C.B."/>
            <person name="Miyauchi S."/>
            <person name="Viragh M."/>
            <person name="Kuo A."/>
            <person name="Thoen E."/>
            <person name="Andreopoulos B."/>
            <person name="Lu D."/>
            <person name="Skrede I."/>
            <person name="Drula E."/>
            <person name="Henrissat B."/>
            <person name="Morin E."/>
            <person name="Kohler A."/>
            <person name="Barry K."/>
            <person name="LaButti K."/>
            <person name="Morin E."/>
            <person name="Salamov A."/>
            <person name="Lipzen A."/>
            <person name="Mereny Z."/>
            <person name="Hegedus B."/>
            <person name="Baldrian P."/>
            <person name="Stursova M."/>
            <person name="Weitz H."/>
            <person name="Taylor A."/>
            <person name="Grigoriev I.V."/>
            <person name="Nagy L.G."/>
            <person name="Martin F."/>
            <person name="Kauserud H."/>
        </authorList>
    </citation>
    <scope>NUCLEOTIDE SEQUENCE</scope>
    <source>
        <strain evidence="2">CBHHK067</strain>
    </source>
</reference>
<dbReference type="AlphaFoldDB" id="A0AAD7FJS1"/>
<comment type="caution">
    <text evidence="2">The sequence shown here is derived from an EMBL/GenBank/DDBJ whole genome shotgun (WGS) entry which is preliminary data.</text>
</comment>
<evidence type="ECO:0000256" key="1">
    <source>
        <dbReference type="SAM" id="MobiDB-lite"/>
    </source>
</evidence>
<accession>A0AAD7FJS1</accession>
<organism evidence="2 3">
    <name type="scientific">Mycena rosella</name>
    <name type="common">Pink bonnet</name>
    <name type="synonym">Agaricus rosellus</name>
    <dbReference type="NCBI Taxonomy" id="1033263"/>
    <lineage>
        <taxon>Eukaryota</taxon>
        <taxon>Fungi</taxon>
        <taxon>Dikarya</taxon>
        <taxon>Basidiomycota</taxon>
        <taxon>Agaricomycotina</taxon>
        <taxon>Agaricomycetes</taxon>
        <taxon>Agaricomycetidae</taxon>
        <taxon>Agaricales</taxon>
        <taxon>Marasmiineae</taxon>
        <taxon>Mycenaceae</taxon>
        <taxon>Mycena</taxon>
    </lineage>
</organism>
<dbReference type="EMBL" id="JARKIE010000626">
    <property type="protein sequence ID" value="KAJ7624014.1"/>
    <property type="molecule type" value="Genomic_DNA"/>
</dbReference>
<evidence type="ECO:0000313" key="2">
    <source>
        <dbReference type="EMBL" id="KAJ7624014.1"/>
    </source>
</evidence>
<dbReference type="Proteomes" id="UP001221757">
    <property type="component" value="Unassembled WGS sequence"/>
</dbReference>
<feature type="compositionally biased region" description="Pro residues" evidence="1">
    <location>
        <begin position="92"/>
        <end position="110"/>
    </location>
</feature>
<proteinExistence type="predicted"/>
<protein>
    <submittedName>
        <fullName evidence="2">Uncharacterized protein</fullName>
    </submittedName>
</protein>
<evidence type="ECO:0000313" key="3">
    <source>
        <dbReference type="Proteomes" id="UP001221757"/>
    </source>
</evidence>
<gene>
    <name evidence="2" type="ORF">B0H17DRAFT_1219019</name>
</gene>
<sequence length="206" mass="22037">MVSDILLSKSVVFSLRGAPKPSYPASAPTPLAYAGPPPEPLLSPALARPRSCPPVRIKPAPTALGCPRRTCALRVTPSATLALKRRSSRHPPASPLPPAHAPSVAAPPPPLRIRPSPPLVALMYGNRAPPPVYILLLSFLFLSSPRPPVRRTLLFLRDFRTVPTPFGGGGPGRVRRIPPHAARTGRPAHVRRVVCAWLAVPADAQW</sequence>